<gene>
    <name evidence="6" type="primary">yjdC</name>
    <name evidence="6" type="ORF">NCTC9601_05280</name>
</gene>
<evidence type="ECO:0000256" key="2">
    <source>
        <dbReference type="ARBA" id="ARBA00023125"/>
    </source>
</evidence>
<dbReference type="SUPFAM" id="SSF48498">
    <property type="entry name" value="Tetracyclin repressor-like, C-terminal domain"/>
    <property type="match status" value="1"/>
</dbReference>
<dbReference type="InterPro" id="IPR036271">
    <property type="entry name" value="Tet_transcr_reg_TetR-rel_C_sf"/>
</dbReference>
<protein>
    <submittedName>
        <fullName evidence="6">Putative transcriptional regulator</fullName>
    </submittedName>
</protein>
<evidence type="ECO:0000313" key="7">
    <source>
        <dbReference type="Proteomes" id="UP000251123"/>
    </source>
</evidence>
<evidence type="ECO:0000256" key="1">
    <source>
        <dbReference type="ARBA" id="ARBA00023015"/>
    </source>
</evidence>
<dbReference type="PANTHER" id="PTHR47506:SF1">
    <property type="entry name" value="HTH-TYPE TRANSCRIPTIONAL REGULATOR YJDC"/>
    <property type="match status" value="1"/>
</dbReference>
<dbReference type="PANTHER" id="PTHR47506">
    <property type="entry name" value="TRANSCRIPTIONAL REGULATORY PROTEIN"/>
    <property type="match status" value="1"/>
</dbReference>
<keyword evidence="1" id="KW-0805">Transcription regulation</keyword>
<feature type="domain" description="HTH tetR-type" evidence="5">
    <location>
        <begin position="5"/>
        <end position="65"/>
    </location>
</feature>
<evidence type="ECO:0000313" key="6">
    <source>
        <dbReference type="EMBL" id="SQC18345.1"/>
    </source>
</evidence>
<reference evidence="6 7" key="1">
    <citation type="submission" date="2018-06" db="EMBL/GenBank/DDBJ databases">
        <authorList>
            <consortium name="Pathogen Informatics"/>
            <person name="Doyle S."/>
        </authorList>
    </citation>
    <scope>NUCLEOTIDE SEQUENCE [LARGE SCALE GENOMIC DNA]</scope>
    <source>
        <strain evidence="6 7">NCTC9601</strain>
    </source>
</reference>
<dbReference type="InterPro" id="IPR001647">
    <property type="entry name" value="HTH_TetR"/>
</dbReference>
<proteinExistence type="predicted"/>
<dbReference type="Proteomes" id="UP000251123">
    <property type="component" value="Unassembled WGS sequence"/>
</dbReference>
<dbReference type="AlphaFoldDB" id="A0A2X3DC47"/>
<evidence type="ECO:0000256" key="3">
    <source>
        <dbReference type="ARBA" id="ARBA00023163"/>
    </source>
</evidence>
<evidence type="ECO:0000259" key="5">
    <source>
        <dbReference type="PROSITE" id="PS50977"/>
    </source>
</evidence>
<keyword evidence="2 4" id="KW-0238">DNA-binding</keyword>
<organism evidence="6 7">
    <name type="scientific">Klebsiella pneumoniae</name>
    <dbReference type="NCBI Taxonomy" id="573"/>
    <lineage>
        <taxon>Bacteria</taxon>
        <taxon>Pseudomonadati</taxon>
        <taxon>Pseudomonadota</taxon>
        <taxon>Gammaproteobacteria</taxon>
        <taxon>Enterobacterales</taxon>
        <taxon>Enterobacteriaceae</taxon>
        <taxon>Klebsiella/Raoultella group</taxon>
        <taxon>Klebsiella</taxon>
        <taxon>Klebsiella pneumoniae complex</taxon>
    </lineage>
</organism>
<sequence>MEENTVLREDVLAEAIKILEIEGIANTSLEMVAERVSCPTSDLKRFWPDREALLYDALRYLSQQVDAWRRQLLLDETLSAEQKLLARYAALTTCVSNQRYPGCLFIAACTFYPDPQHPIHQLAEQQKQASLAYTHELLTQLEVDDPEMVAKQMELIVEGCLSRLLVKRSQTDVDTARRLAEDISTLCPVPYGRRLDLILIS</sequence>
<dbReference type="Gene3D" id="1.10.357.10">
    <property type="entry name" value="Tetracycline Repressor, domain 2"/>
    <property type="match status" value="1"/>
</dbReference>
<dbReference type="PROSITE" id="PS50977">
    <property type="entry name" value="HTH_TETR_2"/>
    <property type="match status" value="1"/>
</dbReference>
<dbReference type="GO" id="GO:0003677">
    <property type="term" value="F:DNA binding"/>
    <property type="evidence" value="ECO:0007669"/>
    <property type="project" value="UniProtKB-UniRule"/>
</dbReference>
<dbReference type="NCBIfam" id="NF047866">
    <property type="entry name" value="TF_DicD_YjdC"/>
    <property type="match status" value="1"/>
</dbReference>
<keyword evidence="3" id="KW-0804">Transcription</keyword>
<dbReference type="EMBL" id="UASN01000022">
    <property type="protein sequence ID" value="SQC18345.1"/>
    <property type="molecule type" value="Genomic_DNA"/>
</dbReference>
<evidence type="ECO:0000256" key="4">
    <source>
        <dbReference type="PROSITE-ProRule" id="PRU00335"/>
    </source>
</evidence>
<feature type="DNA-binding region" description="H-T-H motif" evidence="4">
    <location>
        <begin position="28"/>
        <end position="47"/>
    </location>
</feature>
<name>A0A2X3DC47_KLEPN</name>
<dbReference type="InterPro" id="IPR009057">
    <property type="entry name" value="Homeodomain-like_sf"/>
</dbReference>
<accession>A0A2X3DC47</accession>
<dbReference type="NCBIfam" id="NF008647">
    <property type="entry name" value="PRK11640.1"/>
    <property type="match status" value="1"/>
</dbReference>
<dbReference type="SUPFAM" id="SSF46689">
    <property type="entry name" value="Homeodomain-like"/>
    <property type="match status" value="1"/>
</dbReference>